<feature type="region of interest" description="Disordered" evidence="7">
    <location>
        <begin position="112"/>
        <end position="136"/>
    </location>
</feature>
<dbReference type="Gene3D" id="1.20.1460.10">
    <property type="entry name" value="subunit c (vma5p) of the yeast v-atpase, domain 2"/>
    <property type="match status" value="1"/>
</dbReference>
<dbReference type="AlphaFoldDB" id="A0A7S1HR88"/>
<comment type="function">
    <text evidence="5">Subunit of the V1 complex of vacuolar(H+)-ATPase (V-ATPase), a multisubunit enzyme composed of a peripheral complex (V1) that hydrolyzes ATP and a membrane integral complex (V0) that translocates protons. V-ATPase is responsible for acidifying and maintaining the pH of intracellular compartments and in some cell types, is targeted to the plasma membrane, where it is responsible for acidifying the extracellular environment. Subunit C is necessary for the assembly of the catalytic sector of the enzyme and is likely to have a specific function in its catalytic activity.</text>
</comment>
<evidence type="ECO:0000256" key="4">
    <source>
        <dbReference type="ARBA" id="ARBA00023065"/>
    </source>
</evidence>
<dbReference type="Gene3D" id="3.30.70.100">
    <property type="match status" value="1"/>
</dbReference>
<dbReference type="EMBL" id="HBFZ01001935">
    <property type="protein sequence ID" value="CAD8988508.1"/>
    <property type="molecule type" value="Transcribed_RNA"/>
</dbReference>
<organism evidence="8">
    <name type="scientific">Phaeocystis cordata</name>
    <dbReference type="NCBI Taxonomy" id="118079"/>
    <lineage>
        <taxon>Eukaryota</taxon>
        <taxon>Haptista</taxon>
        <taxon>Haptophyta</taxon>
        <taxon>Prymnesiophyceae</taxon>
        <taxon>Phaeocystales</taxon>
        <taxon>Phaeocystaceae</taxon>
        <taxon>Phaeocystis</taxon>
    </lineage>
</organism>
<dbReference type="Gene3D" id="3.30.70.1180">
    <property type="entry name" value="Vacuolar atp synthase subunit c, domain 1"/>
    <property type="match status" value="1"/>
</dbReference>
<protein>
    <recommendedName>
        <fullName evidence="5">V-type proton ATPase subunit C</fullName>
    </recommendedName>
</protein>
<accession>A0A7S1HR88</accession>
<evidence type="ECO:0000256" key="7">
    <source>
        <dbReference type="SAM" id="MobiDB-lite"/>
    </source>
</evidence>
<evidence type="ECO:0000256" key="6">
    <source>
        <dbReference type="SAM" id="Coils"/>
    </source>
</evidence>
<keyword evidence="6" id="KW-0175">Coiled coil</keyword>
<dbReference type="PANTHER" id="PTHR10137">
    <property type="entry name" value="V-TYPE PROTON ATPASE SUBUNIT C"/>
    <property type="match status" value="1"/>
</dbReference>
<proteinExistence type="inferred from homology"/>
<keyword evidence="4 5" id="KW-0406">Ion transport</keyword>
<comment type="similarity">
    <text evidence="1 5">Belongs to the V-ATPase C subunit family.</text>
</comment>
<name>A0A7S1HR88_9EUKA</name>
<evidence type="ECO:0000256" key="1">
    <source>
        <dbReference type="ARBA" id="ARBA00006138"/>
    </source>
</evidence>
<dbReference type="GO" id="GO:0000221">
    <property type="term" value="C:vacuolar proton-transporting V-type ATPase, V1 domain"/>
    <property type="evidence" value="ECO:0007669"/>
    <property type="project" value="TreeGrafter"/>
</dbReference>
<comment type="subunit">
    <text evidence="5">V-ATPase is a heteromultimeric enzyme composed of a peripheral catalytic V1 complex (components A to H) attached to an integral membrane V0 proton pore complex.</text>
</comment>
<dbReference type="PANTHER" id="PTHR10137:SF0">
    <property type="entry name" value="V-TYPE PROTON ATPASE SUBUNIT C"/>
    <property type="match status" value="1"/>
</dbReference>
<keyword evidence="2 5" id="KW-0813">Transport</keyword>
<sequence>MVDTFKTTAREKGFQVRDFTFDPEAQHEQEESSEQMKQECADLEQQLVDWSLTAYKEILSSWMHMLTIRVFVESILRYGLPPSFQAAVIKPNKRCEVKVRAVLANQFGKHVSNHWKRSQDDQGGKGPGGAGAGGAGDQDVYPYVSFTVNFNK</sequence>
<evidence type="ECO:0000256" key="3">
    <source>
        <dbReference type="ARBA" id="ARBA00022781"/>
    </source>
</evidence>
<evidence type="ECO:0000313" key="8">
    <source>
        <dbReference type="EMBL" id="CAD8988508.1"/>
    </source>
</evidence>
<keyword evidence="3 5" id="KW-0375">Hydrogen ion transport</keyword>
<feature type="coiled-coil region" evidence="6">
    <location>
        <begin position="26"/>
        <end position="53"/>
    </location>
</feature>
<evidence type="ECO:0000256" key="2">
    <source>
        <dbReference type="ARBA" id="ARBA00022448"/>
    </source>
</evidence>
<dbReference type="Pfam" id="PF03223">
    <property type="entry name" value="V-ATPase_C"/>
    <property type="match status" value="1"/>
</dbReference>
<dbReference type="GO" id="GO:0046961">
    <property type="term" value="F:proton-transporting ATPase activity, rotational mechanism"/>
    <property type="evidence" value="ECO:0007669"/>
    <property type="project" value="InterPro"/>
</dbReference>
<dbReference type="SUPFAM" id="SSF118203">
    <property type="entry name" value="Vacuolar ATP synthase subunit C"/>
    <property type="match status" value="1"/>
</dbReference>
<dbReference type="InterPro" id="IPR036132">
    <property type="entry name" value="Vac_ATP_synth_c_sf"/>
</dbReference>
<reference evidence="8" key="1">
    <citation type="submission" date="2021-01" db="EMBL/GenBank/DDBJ databases">
        <authorList>
            <person name="Corre E."/>
            <person name="Pelletier E."/>
            <person name="Niang G."/>
            <person name="Scheremetjew M."/>
            <person name="Finn R."/>
            <person name="Kale V."/>
            <person name="Holt S."/>
            <person name="Cochrane G."/>
            <person name="Meng A."/>
            <person name="Brown T."/>
            <person name="Cohen L."/>
        </authorList>
    </citation>
    <scope>NUCLEOTIDE SEQUENCE</scope>
    <source>
        <strain evidence="8">RCC1383</strain>
    </source>
</reference>
<feature type="compositionally biased region" description="Gly residues" evidence="7">
    <location>
        <begin position="124"/>
        <end position="136"/>
    </location>
</feature>
<dbReference type="InterPro" id="IPR004907">
    <property type="entry name" value="ATPase_V1-cplx_csu"/>
</dbReference>
<evidence type="ECO:0000256" key="5">
    <source>
        <dbReference type="RuleBase" id="RU364010"/>
    </source>
</evidence>
<gene>
    <name evidence="8" type="ORF">PCOR1465_LOCUS1297</name>
</gene>